<feature type="chain" id="PRO_5002802323" evidence="2">
    <location>
        <begin position="22"/>
        <end position="187"/>
    </location>
</feature>
<evidence type="ECO:0000256" key="2">
    <source>
        <dbReference type="SAM" id="SignalP"/>
    </source>
</evidence>
<feature type="compositionally biased region" description="Low complexity" evidence="1">
    <location>
        <begin position="30"/>
        <end position="39"/>
    </location>
</feature>
<gene>
    <name evidence="3" type="ORF">CfE428DRAFT_2728</name>
</gene>
<sequence length="187" mass="20108" precursor="true">MSPRSYLFFAAFLSCASAVHAVRPPPSAPTPKADPSAKTSTLPKSTEPVPPYVLKNRSTFSNVTDATRAPFWPIGWVKRVKGGQVAQAPVEEAPKFTLDSKSFRLSSILVGSGTTASLAVINGRAYGEGEFVRMPHAPGAAPMRVRVQRISDAGVVLAYANQTVVVPLQHTDLGPRKPEELLEDKDR</sequence>
<evidence type="ECO:0000313" key="4">
    <source>
        <dbReference type="Proteomes" id="UP000005824"/>
    </source>
</evidence>
<feature type="region of interest" description="Disordered" evidence="1">
    <location>
        <begin position="23"/>
        <end position="50"/>
    </location>
</feature>
<protein>
    <submittedName>
        <fullName evidence="3">Uncharacterized protein</fullName>
    </submittedName>
</protein>
<dbReference type="AlphaFoldDB" id="B4D1E0"/>
<feature type="signal peptide" evidence="2">
    <location>
        <begin position="1"/>
        <end position="21"/>
    </location>
</feature>
<reference evidence="3 4" key="1">
    <citation type="journal article" date="2011" name="J. Bacteriol.">
        <title>Genome sequence of Chthoniobacter flavus Ellin428, an aerobic heterotrophic soil bacterium.</title>
        <authorList>
            <person name="Kant R."/>
            <person name="van Passel M.W."/>
            <person name="Palva A."/>
            <person name="Lucas S."/>
            <person name="Lapidus A."/>
            <person name="Glavina Del Rio T."/>
            <person name="Dalin E."/>
            <person name="Tice H."/>
            <person name="Bruce D."/>
            <person name="Goodwin L."/>
            <person name="Pitluck S."/>
            <person name="Larimer F.W."/>
            <person name="Land M.L."/>
            <person name="Hauser L."/>
            <person name="Sangwan P."/>
            <person name="de Vos W.M."/>
            <person name="Janssen P.H."/>
            <person name="Smidt H."/>
        </authorList>
    </citation>
    <scope>NUCLEOTIDE SEQUENCE [LARGE SCALE GENOMIC DNA]</scope>
    <source>
        <strain evidence="3 4">Ellin428</strain>
    </source>
</reference>
<evidence type="ECO:0000313" key="3">
    <source>
        <dbReference type="EMBL" id="EDY19552.1"/>
    </source>
</evidence>
<comment type="caution">
    <text evidence="3">The sequence shown here is derived from an EMBL/GenBank/DDBJ whole genome shotgun (WGS) entry which is preliminary data.</text>
</comment>
<name>B4D1E0_9BACT</name>
<evidence type="ECO:0000256" key="1">
    <source>
        <dbReference type="SAM" id="MobiDB-lite"/>
    </source>
</evidence>
<dbReference type="STRING" id="497964.CfE428DRAFT_2728"/>
<dbReference type="EMBL" id="ABVL01000007">
    <property type="protein sequence ID" value="EDY19552.1"/>
    <property type="molecule type" value="Genomic_DNA"/>
</dbReference>
<organism evidence="3 4">
    <name type="scientific">Chthoniobacter flavus Ellin428</name>
    <dbReference type="NCBI Taxonomy" id="497964"/>
    <lineage>
        <taxon>Bacteria</taxon>
        <taxon>Pseudomonadati</taxon>
        <taxon>Verrucomicrobiota</taxon>
        <taxon>Spartobacteria</taxon>
        <taxon>Chthoniobacterales</taxon>
        <taxon>Chthoniobacteraceae</taxon>
        <taxon>Chthoniobacter</taxon>
    </lineage>
</organism>
<dbReference type="RefSeq" id="WP_006980053.1">
    <property type="nucleotide sequence ID" value="NZ_ABVL01000007.1"/>
</dbReference>
<dbReference type="PROSITE" id="PS51257">
    <property type="entry name" value="PROKAR_LIPOPROTEIN"/>
    <property type="match status" value="1"/>
</dbReference>
<accession>B4D1E0</accession>
<dbReference type="Proteomes" id="UP000005824">
    <property type="component" value="Unassembled WGS sequence"/>
</dbReference>
<proteinExistence type="predicted"/>
<keyword evidence="2" id="KW-0732">Signal</keyword>
<keyword evidence="4" id="KW-1185">Reference proteome</keyword>
<dbReference type="InParanoid" id="B4D1E0"/>